<dbReference type="Gene3D" id="1.20.1560.10">
    <property type="entry name" value="ABC transporter type 1, transmembrane domain"/>
    <property type="match status" value="2"/>
</dbReference>
<evidence type="ECO:0000259" key="14">
    <source>
        <dbReference type="PROSITE" id="PS50929"/>
    </source>
</evidence>
<feature type="domain" description="ABC transmembrane type-1" evidence="14">
    <location>
        <begin position="986"/>
        <end position="1281"/>
    </location>
</feature>
<sequence length="1560" mass="173896">MPSTTTDHSNHDSPMQERQGTRPNGQQDDAHFDEPKVATKEPLKTRRLQKFFRKAQTKRHRLHSDSCPMDQANILSTLWFSWMTPVFYKSWKGTLEKEDLFSCSPYDSAKNNCDRLEHLWQKELERRGPEKASLARVYFWFLAKRSLLSCLFSFIAIFSNCISSAVLVRLLLEYCQQETADLGYGLKLAGLMVLCQVVLVTFMGYGWYMNIRTGGRARAATVCLIYHKTIRLRTMKGLSIGEIVNLCANDGQRMFDMLLYLPHALAGPPLAAVALFYTVYLIGPAALLGTGVFIVFYPLQGLFSKIVAHYRQRSIELTDHRVRLMSEIINCIKLIKMYAWEDSFEASIGDIRHKEQGWLEKAGFFQSVCHSLTTFVPILSTILTLTLHTLLGYNITAAQAFSYIAVLNAIRFMIIATPLSIKALTETFVAFPRIKSLLLMDELEEFQDKPEDPKLALSLKGTTFAWDKEEPTGTPDAPKEGTEDPPGGSQGGQETVNTGGGDRASKRRETEPLVDREAAIMETLFDINLDVQKGQLLGICGSIGSGKSSLLQSVLSRMILMDGRVAVDGSFAYVSQQACIMNVTLRENVLMGAEFQKGLYDRAVRVCALRDDLDVLADGDETEIGEQGINISGGQKQRVSLARAVYSDKDIYLLDDPLSAVDAHVGKHIFSQCIEGALNGKTILFVTHQLQYLKRCDRIILMKDGRIVEDGTHRELMDNGNEYCNLIKTFHNEDTDEDIEEGSGSDVSSSMVNVGDTGSEENPDATRADTEELTDSGKPLQDIDNQGNRDISIDADIVESTPQADRSSSPNSNHDDVEKTGDDTSIPRIVISESDDANQSFAETELDNHPLEVNVDKTDDLEDIEDDTKHLNEATASFPSDHEDAVAKEETANADSDYDDEETEFSEDDKFVSAETTPVKNKLALRLDFLRVLSADSGSLGGGVESEETIFYSGKLMEEEESGDRGITMGTINSYVQSAGGLLVTVAVFVCYAVSVGFAVFANWWLSYWLNAGSGNTTITVDNVTTISESITDNPRLHVYQLVYGLSAVGSLAVIAFRCFVYAKMTLRASSNLHKKVFKKVVLSPMSFFDTTPLGRILNRFSKDLDELDVTLPFTINPFVNNSLLILFSLLTVTFVFPHLLIGLVIIFLIFFLLNFFFRHGVRELKKFDNLARSPWFSHITTTVQSLPTIHAYGKQREFIQRFHVQLDDSTNVLILFYLTNRWLAIRFDFITILLTGATALLVVLTHGSIPAATAGLAISYANQLIGISQYTVRLAAELNARFTSVERINYYIENLQQEAPRTIKSTKPPSSWPSEGRITVRNLKMRYRQNLPLVLRGLSFEIRPREKVGIVGRTGSGKSSLGVALYRLVEKAYGSIMIDGTDIGQIGLYDLRSKLSIIPQDPVLFIGTIRYNLDPTGQFNDEEVWKALEKTYMKETISGLDQQLEAPVVENGENFSVGERQLLCMARALLRNSKILILDEATAAIDTETDSLVQQTIRQAFTDCTILTIAHRLNTILDSDRILVLSDGRLVEFDTPSKLLANPASYFSAMMAAMGDQTK</sequence>
<feature type="transmembrane region" description="Helical" evidence="12">
    <location>
        <begin position="362"/>
        <end position="385"/>
    </location>
</feature>
<dbReference type="PANTHER" id="PTHR24223:SF447">
    <property type="entry name" value="MULTIDRUG RESISTANCE-ASSOCIATED PROTEIN 5"/>
    <property type="match status" value="1"/>
</dbReference>
<dbReference type="RefSeq" id="XP_038051021.1">
    <property type="nucleotide sequence ID" value="XM_038195093.1"/>
</dbReference>
<keyword evidence="5" id="KW-0677">Repeat</keyword>
<dbReference type="SMART" id="SM00382">
    <property type="entry name" value="AAA"/>
    <property type="match status" value="2"/>
</dbReference>
<dbReference type="EnsemblMetazoa" id="XM_038195092.1">
    <property type="protein sequence ID" value="XP_038051020.1"/>
    <property type="gene ID" value="LOC119724162"/>
</dbReference>
<evidence type="ECO:0000256" key="12">
    <source>
        <dbReference type="SAM" id="Phobius"/>
    </source>
</evidence>
<keyword evidence="4 12" id="KW-0812">Transmembrane</keyword>
<feature type="region of interest" description="Disordered" evidence="11">
    <location>
        <begin position="466"/>
        <end position="513"/>
    </location>
</feature>
<feature type="compositionally biased region" description="Basic and acidic residues" evidence="11">
    <location>
        <begin position="503"/>
        <end position="513"/>
    </location>
</feature>
<dbReference type="FunFam" id="1.20.1560.10:FF:000012">
    <property type="entry name" value="ATP binding cassette subfamily C member 5"/>
    <property type="match status" value="1"/>
</dbReference>
<organism evidence="15 16">
    <name type="scientific">Patiria miniata</name>
    <name type="common">Bat star</name>
    <name type="synonym">Asterina miniata</name>
    <dbReference type="NCBI Taxonomy" id="46514"/>
    <lineage>
        <taxon>Eukaryota</taxon>
        <taxon>Metazoa</taxon>
        <taxon>Echinodermata</taxon>
        <taxon>Eleutherozoa</taxon>
        <taxon>Asterozoa</taxon>
        <taxon>Asteroidea</taxon>
        <taxon>Valvatacea</taxon>
        <taxon>Valvatida</taxon>
        <taxon>Asterinidae</taxon>
        <taxon>Patiria</taxon>
    </lineage>
</organism>
<evidence type="ECO:0000256" key="3">
    <source>
        <dbReference type="ARBA" id="ARBA00022448"/>
    </source>
</evidence>
<dbReference type="InterPro" id="IPR050173">
    <property type="entry name" value="ABC_transporter_C-like"/>
</dbReference>
<dbReference type="GeneID" id="119724162"/>
<dbReference type="GO" id="GO:0012505">
    <property type="term" value="C:endomembrane system"/>
    <property type="evidence" value="ECO:0007669"/>
    <property type="project" value="UniProtKB-SubCell"/>
</dbReference>
<keyword evidence="7" id="KW-0067">ATP-binding</keyword>
<dbReference type="PROSITE" id="PS50893">
    <property type="entry name" value="ABC_TRANSPORTER_2"/>
    <property type="match status" value="2"/>
</dbReference>
<dbReference type="PROSITE" id="PS50929">
    <property type="entry name" value="ABC_TM1F"/>
    <property type="match status" value="2"/>
</dbReference>
<evidence type="ECO:0008006" key="17">
    <source>
        <dbReference type="Google" id="ProtNLM"/>
    </source>
</evidence>
<proteinExistence type="inferred from homology"/>
<feature type="domain" description="ABC transporter" evidence="13">
    <location>
        <begin position="1321"/>
        <end position="1553"/>
    </location>
</feature>
<feature type="region of interest" description="Disordered" evidence="11">
    <location>
        <begin position="1"/>
        <end position="40"/>
    </location>
</feature>
<evidence type="ECO:0000256" key="5">
    <source>
        <dbReference type="ARBA" id="ARBA00022737"/>
    </source>
</evidence>
<keyword evidence="8 12" id="KW-1133">Transmembrane helix</keyword>
<feature type="compositionally biased region" description="Basic and acidic residues" evidence="11">
    <location>
        <begin position="28"/>
        <end position="40"/>
    </location>
</feature>
<keyword evidence="6" id="KW-0547">Nucleotide-binding</keyword>
<reference evidence="15" key="1">
    <citation type="submission" date="2022-11" db="UniProtKB">
        <authorList>
            <consortium name="EnsemblMetazoa"/>
        </authorList>
    </citation>
    <scope>IDENTIFICATION</scope>
</reference>
<dbReference type="Pfam" id="PF00664">
    <property type="entry name" value="ABC_membrane"/>
    <property type="match status" value="2"/>
</dbReference>
<feature type="transmembrane region" description="Helical" evidence="12">
    <location>
        <begin position="1042"/>
        <end position="1061"/>
    </location>
</feature>
<dbReference type="OrthoDB" id="6500128at2759"/>
<feature type="transmembrane region" description="Helical" evidence="12">
    <location>
        <begin position="391"/>
        <end position="414"/>
    </location>
</feature>
<dbReference type="InterPro" id="IPR017871">
    <property type="entry name" value="ABC_transporter-like_CS"/>
</dbReference>
<evidence type="ECO:0000259" key="13">
    <source>
        <dbReference type="PROSITE" id="PS50893"/>
    </source>
</evidence>
<dbReference type="InterPro" id="IPR003439">
    <property type="entry name" value="ABC_transporter-like_ATP-bd"/>
</dbReference>
<dbReference type="FunFam" id="3.40.50.300:FF:000997">
    <property type="entry name" value="Multidrug resistance-associated protein 1"/>
    <property type="match status" value="1"/>
</dbReference>
<feature type="transmembrane region" description="Helical" evidence="12">
    <location>
        <begin position="146"/>
        <end position="168"/>
    </location>
</feature>
<dbReference type="CDD" id="cd03250">
    <property type="entry name" value="ABCC_MRP_domain1"/>
    <property type="match status" value="1"/>
</dbReference>
<dbReference type="GO" id="GO:0016020">
    <property type="term" value="C:membrane"/>
    <property type="evidence" value="ECO:0007669"/>
    <property type="project" value="InterPro"/>
</dbReference>
<dbReference type="CDD" id="cd18592">
    <property type="entry name" value="ABC_6TM_MRP5_8_9_D1"/>
    <property type="match status" value="1"/>
</dbReference>
<dbReference type="FunFam" id="3.40.50.300:FF:000074">
    <property type="entry name" value="Multidrug resistance-associated protein 5 isoform 1"/>
    <property type="match status" value="1"/>
</dbReference>
<feature type="compositionally biased region" description="Basic and acidic residues" evidence="11">
    <location>
        <begin position="880"/>
        <end position="891"/>
    </location>
</feature>
<dbReference type="PROSITE" id="PS00211">
    <property type="entry name" value="ABC_TRANSPORTER_1"/>
    <property type="match status" value="2"/>
</dbReference>
<evidence type="ECO:0000256" key="11">
    <source>
        <dbReference type="SAM" id="MobiDB-lite"/>
    </source>
</evidence>
<evidence type="ECO:0000256" key="10">
    <source>
        <dbReference type="ARBA" id="ARBA00023180"/>
    </source>
</evidence>
<feature type="transmembrane region" description="Helical" evidence="12">
    <location>
        <begin position="1224"/>
        <end position="1245"/>
    </location>
</feature>
<evidence type="ECO:0000256" key="6">
    <source>
        <dbReference type="ARBA" id="ARBA00022741"/>
    </source>
</evidence>
<dbReference type="FunFam" id="1.20.1560.10:FF:000015">
    <property type="entry name" value="multidrug resistance-associated protein 5 isoform X1"/>
    <property type="match status" value="1"/>
</dbReference>
<dbReference type="SUPFAM" id="SSF90123">
    <property type="entry name" value="ABC transporter transmembrane region"/>
    <property type="match status" value="2"/>
</dbReference>
<dbReference type="GO" id="GO:0140359">
    <property type="term" value="F:ABC-type transporter activity"/>
    <property type="evidence" value="ECO:0007669"/>
    <property type="project" value="InterPro"/>
</dbReference>
<feature type="region of interest" description="Disordered" evidence="11">
    <location>
        <begin position="875"/>
        <end position="909"/>
    </location>
</feature>
<comment type="similarity">
    <text evidence="2">Belongs to the ABC transporter superfamily. ABCC family. Conjugate transporter (TC 3.A.1.208) subfamily.</text>
</comment>
<evidence type="ECO:0000256" key="7">
    <source>
        <dbReference type="ARBA" id="ARBA00022840"/>
    </source>
</evidence>
<feature type="compositionally biased region" description="Basic and acidic residues" evidence="11">
    <location>
        <begin position="466"/>
        <end position="482"/>
    </location>
</feature>
<accession>A0A913ZIY2</accession>
<dbReference type="InterPro" id="IPR011527">
    <property type="entry name" value="ABC1_TM_dom"/>
</dbReference>
<dbReference type="Proteomes" id="UP000887568">
    <property type="component" value="Unplaced"/>
</dbReference>
<feature type="compositionally biased region" description="Basic and acidic residues" evidence="11">
    <location>
        <begin position="813"/>
        <end position="822"/>
    </location>
</feature>
<feature type="domain" description="ABC transporter" evidence="13">
    <location>
        <begin position="508"/>
        <end position="729"/>
    </location>
</feature>
<dbReference type="CDD" id="cd03244">
    <property type="entry name" value="ABCC_MRP_domain2"/>
    <property type="match status" value="1"/>
</dbReference>
<dbReference type="Pfam" id="PF00005">
    <property type="entry name" value="ABC_tran"/>
    <property type="match status" value="2"/>
</dbReference>
<feature type="transmembrane region" description="Helical" evidence="12">
    <location>
        <begin position="188"/>
        <end position="208"/>
    </location>
</feature>
<feature type="transmembrane region" description="Helical" evidence="12">
    <location>
        <begin position="982"/>
        <end position="1006"/>
    </location>
</feature>
<feature type="compositionally biased region" description="Polar residues" evidence="11">
    <location>
        <begin position="16"/>
        <end position="27"/>
    </location>
</feature>
<evidence type="ECO:0000256" key="8">
    <source>
        <dbReference type="ARBA" id="ARBA00022989"/>
    </source>
</evidence>
<dbReference type="PANTHER" id="PTHR24223">
    <property type="entry name" value="ATP-BINDING CASSETTE SUB-FAMILY C"/>
    <property type="match status" value="1"/>
</dbReference>
<feature type="region of interest" description="Disordered" evidence="11">
    <location>
        <begin position="800"/>
        <end position="828"/>
    </location>
</feature>
<feature type="domain" description="ABC transmembrane type-1" evidence="14">
    <location>
        <begin position="147"/>
        <end position="426"/>
    </location>
</feature>
<keyword evidence="9 12" id="KW-0472">Membrane</keyword>
<dbReference type="InterPro" id="IPR003593">
    <property type="entry name" value="AAA+_ATPase"/>
</dbReference>
<dbReference type="SUPFAM" id="SSF52540">
    <property type="entry name" value="P-loop containing nucleoside triphosphate hydrolases"/>
    <property type="match status" value="2"/>
</dbReference>
<evidence type="ECO:0000256" key="9">
    <source>
        <dbReference type="ARBA" id="ARBA00023136"/>
    </source>
</evidence>
<name>A0A913ZIY2_PATMI</name>
<feature type="transmembrane region" description="Helical" evidence="12">
    <location>
        <begin position="285"/>
        <end position="303"/>
    </location>
</feature>
<keyword evidence="3" id="KW-0813">Transport</keyword>
<feature type="region of interest" description="Disordered" evidence="11">
    <location>
        <begin position="735"/>
        <end position="788"/>
    </location>
</feature>
<evidence type="ECO:0000256" key="2">
    <source>
        <dbReference type="ARBA" id="ARBA00009726"/>
    </source>
</evidence>
<evidence type="ECO:0000313" key="15">
    <source>
        <dbReference type="EnsemblMetazoa" id="XP_038051021.1"/>
    </source>
</evidence>
<dbReference type="GO" id="GO:0016887">
    <property type="term" value="F:ATP hydrolysis activity"/>
    <property type="evidence" value="ECO:0007669"/>
    <property type="project" value="InterPro"/>
</dbReference>
<comment type="subcellular location">
    <subcellularLocation>
        <location evidence="1">Endomembrane system</location>
        <topology evidence="1">Multi-pass membrane protein</topology>
    </subcellularLocation>
</comment>
<feature type="transmembrane region" description="Helical" evidence="12">
    <location>
        <begin position="258"/>
        <end position="279"/>
    </location>
</feature>
<dbReference type="InterPro" id="IPR027417">
    <property type="entry name" value="P-loop_NTPase"/>
</dbReference>
<evidence type="ECO:0000313" key="16">
    <source>
        <dbReference type="Proteomes" id="UP000887568"/>
    </source>
</evidence>
<keyword evidence="16" id="KW-1185">Reference proteome</keyword>
<evidence type="ECO:0000256" key="4">
    <source>
        <dbReference type="ARBA" id="ARBA00022692"/>
    </source>
</evidence>
<feature type="transmembrane region" description="Helical" evidence="12">
    <location>
        <begin position="1125"/>
        <end position="1158"/>
    </location>
</feature>
<protein>
    <recommendedName>
        <fullName evidence="17">Multidrug resistance-associated protein 5</fullName>
    </recommendedName>
</protein>
<dbReference type="InterPro" id="IPR036640">
    <property type="entry name" value="ABC1_TM_sf"/>
</dbReference>
<dbReference type="Gene3D" id="3.40.50.300">
    <property type="entry name" value="P-loop containing nucleotide triphosphate hydrolases"/>
    <property type="match status" value="2"/>
</dbReference>
<dbReference type="RefSeq" id="XP_038051020.1">
    <property type="nucleotide sequence ID" value="XM_038195092.1"/>
</dbReference>
<dbReference type="CDD" id="cd18599">
    <property type="entry name" value="ABC_6TM_MRP5_8_9_D2"/>
    <property type="match status" value="1"/>
</dbReference>
<evidence type="ECO:0000256" key="1">
    <source>
        <dbReference type="ARBA" id="ARBA00004127"/>
    </source>
</evidence>
<dbReference type="EnsemblMetazoa" id="XM_038195093.1">
    <property type="protein sequence ID" value="XP_038051021.1"/>
    <property type="gene ID" value="LOC119724162"/>
</dbReference>
<dbReference type="GO" id="GO:0005524">
    <property type="term" value="F:ATP binding"/>
    <property type="evidence" value="ECO:0007669"/>
    <property type="project" value="UniProtKB-KW"/>
</dbReference>
<dbReference type="OMA" id="KTHVKEM"/>
<keyword evidence="10" id="KW-0325">Glycoprotein</keyword>
<feature type="compositionally biased region" description="Polar residues" evidence="11">
    <location>
        <begin position="800"/>
        <end position="812"/>
    </location>
</feature>
<feature type="compositionally biased region" description="Acidic residues" evidence="11">
    <location>
        <begin position="896"/>
        <end position="907"/>
    </location>
</feature>